<accession>A0A5J9VTH6</accession>
<dbReference type="AlphaFoldDB" id="A0A5J9VTH6"/>
<comment type="caution">
    <text evidence="2">The sequence shown here is derived from an EMBL/GenBank/DDBJ whole genome shotgun (WGS) entry which is preliminary data.</text>
</comment>
<keyword evidence="3" id="KW-1185">Reference proteome</keyword>
<reference evidence="2 3" key="1">
    <citation type="journal article" date="2019" name="Sci. Rep.">
        <title>A high-quality genome of Eragrostis curvula grass provides insights into Poaceae evolution and supports new strategies to enhance forage quality.</title>
        <authorList>
            <person name="Carballo J."/>
            <person name="Santos B.A.C.M."/>
            <person name="Zappacosta D."/>
            <person name="Garbus I."/>
            <person name="Selva J.P."/>
            <person name="Gallo C.A."/>
            <person name="Diaz A."/>
            <person name="Albertini E."/>
            <person name="Caccamo M."/>
            <person name="Echenique V."/>
        </authorList>
    </citation>
    <scope>NUCLEOTIDE SEQUENCE [LARGE SCALE GENOMIC DNA]</scope>
    <source>
        <strain evidence="3">cv. Victoria</strain>
        <tissue evidence="2">Leaf</tissue>
    </source>
</reference>
<dbReference type="Gramene" id="TVU38916">
    <property type="protein sequence ID" value="TVU38916"/>
    <property type="gene ID" value="EJB05_12313"/>
</dbReference>
<evidence type="ECO:0000256" key="1">
    <source>
        <dbReference type="SAM" id="MobiDB-lite"/>
    </source>
</evidence>
<feature type="region of interest" description="Disordered" evidence="1">
    <location>
        <begin position="113"/>
        <end position="136"/>
    </location>
</feature>
<feature type="compositionally biased region" description="Low complexity" evidence="1">
    <location>
        <begin position="72"/>
        <end position="83"/>
    </location>
</feature>
<dbReference type="EMBL" id="RWGY01000007">
    <property type="protein sequence ID" value="TVU38916.1"/>
    <property type="molecule type" value="Genomic_DNA"/>
</dbReference>
<dbReference type="Proteomes" id="UP000324897">
    <property type="component" value="Chromosome 4"/>
</dbReference>
<feature type="region of interest" description="Disordered" evidence="1">
    <location>
        <begin position="34"/>
        <end position="83"/>
    </location>
</feature>
<proteinExistence type="predicted"/>
<gene>
    <name evidence="2" type="ORF">EJB05_12313</name>
</gene>
<name>A0A5J9VTH6_9POAL</name>
<organism evidence="2 3">
    <name type="scientific">Eragrostis curvula</name>
    <name type="common">weeping love grass</name>
    <dbReference type="NCBI Taxonomy" id="38414"/>
    <lineage>
        <taxon>Eukaryota</taxon>
        <taxon>Viridiplantae</taxon>
        <taxon>Streptophyta</taxon>
        <taxon>Embryophyta</taxon>
        <taxon>Tracheophyta</taxon>
        <taxon>Spermatophyta</taxon>
        <taxon>Magnoliopsida</taxon>
        <taxon>Liliopsida</taxon>
        <taxon>Poales</taxon>
        <taxon>Poaceae</taxon>
        <taxon>PACMAD clade</taxon>
        <taxon>Chloridoideae</taxon>
        <taxon>Eragrostideae</taxon>
        <taxon>Eragrostidinae</taxon>
        <taxon>Eragrostis</taxon>
    </lineage>
</organism>
<protein>
    <submittedName>
        <fullName evidence="2">Uncharacterized protein</fullName>
    </submittedName>
</protein>
<evidence type="ECO:0000313" key="2">
    <source>
        <dbReference type="EMBL" id="TVU38916.1"/>
    </source>
</evidence>
<evidence type="ECO:0000313" key="3">
    <source>
        <dbReference type="Proteomes" id="UP000324897"/>
    </source>
</evidence>
<sequence>MPGQCRWRPEGIRFPRRDRLITAVPARVVAAAAPPAPMANPGEARRRRAHQRVHGGACLPSAARGPTRHQIAVPAPRTRSPATPRARFVAVGAADVVVVPHVLAGPIKLAVAARASPRQTTSMERAPAMESTAARR</sequence>